<dbReference type="AlphaFoldDB" id="A0A2A2EE91"/>
<dbReference type="NCBIfam" id="TIGR03725">
    <property type="entry name" value="T6A_YeaZ"/>
    <property type="match status" value="1"/>
</dbReference>
<evidence type="ECO:0000256" key="1">
    <source>
        <dbReference type="SAM" id="MobiDB-lite"/>
    </source>
</evidence>
<sequence>MGSSAPSTSRDRRIGNQRTTTKRRNMHTLVIDTSFGSTVGVVGYEPVIEHDSRTHVERLRDDIAAACARAGIAPHELGRIVTGIGPAPFTGLRAGIVTAKAIAYATGAQLLGQDDLTPNVALMHAVHRHDARFAQWFDYGDVSVMNADTNTVNFTLSVNDARRKQLYFALYADLDPQGDDPTTIIDMDIDAPVHIAERVRQCVDDHLERHPGINAVVDVIGHGACTYASAWDAIGHVETVSDTAALDTGVHGLALFAHIAERQCEADGNAEDGDGNVEPLYLRRPDVSVPNPLKHVLNHDPVRERDNGKAVS</sequence>
<feature type="region of interest" description="Disordered" evidence="1">
    <location>
        <begin position="292"/>
        <end position="312"/>
    </location>
</feature>
<feature type="compositionally biased region" description="Basic and acidic residues" evidence="1">
    <location>
        <begin position="297"/>
        <end position="312"/>
    </location>
</feature>
<dbReference type="InterPro" id="IPR043129">
    <property type="entry name" value="ATPase_NBD"/>
</dbReference>
<dbReference type="Proteomes" id="UP000218399">
    <property type="component" value="Unassembled WGS sequence"/>
</dbReference>
<reference evidence="3 4" key="1">
    <citation type="journal article" date="2017" name="ISME J.">
        <title>Unveiling bifidobacterial biogeography across the mammalian branch of the tree of life.</title>
        <authorList>
            <person name="Milani C."/>
            <person name="Mangifesta M."/>
            <person name="Mancabelli L."/>
            <person name="Lugli G.A."/>
            <person name="James K."/>
            <person name="Duranti S."/>
            <person name="Turroni F."/>
            <person name="Ferrario C."/>
            <person name="Ossiprandi M.C."/>
            <person name="van Sinderen D."/>
            <person name="Ventura M."/>
        </authorList>
    </citation>
    <scope>NUCLEOTIDE SEQUENCE [LARGE SCALE GENOMIC DNA]</scope>
    <source>
        <strain evidence="4">Ham19E</strain>
    </source>
</reference>
<organism evidence="3 4">
    <name type="scientific">Bifidobacterium criceti</name>
    <dbReference type="NCBI Taxonomy" id="1960969"/>
    <lineage>
        <taxon>Bacteria</taxon>
        <taxon>Bacillati</taxon>
        <taxon>Actinomycetota</taxon>
        <taxon>Actinomycetes</taxon>
        <taxon>Bifidobacteriales</taxon>
        <taxon>Bifidobacteriaceae</taxon>
        <taxon>Bifidobacterium</taxon>
    </lineage>
</organism>
<dbReference type="Gene3D" id="3.30.420.40">
    <property type="match status" value="1"/>
</dbReference>
<gene>
    <name evidence="3" type="ORF">B1526_1242</name>
</gene>
<dbReference type="GO" id="GO:0002949">
    <property type="term" value="P:tRNA threonylcarbamoyladenosine modification"/>
    <property type="evidence" value="ECO:0007669"/>
    <property type="project" value="InterPro"/>
</dbReference>
<comment type="caution">
    <text evidence="3">The sequence shown here is derived from an EMBL/GenBank/DDBJ whole genome shotgun (WGS) entry which is preliminary data.</text>
</comment>
<dbReference type="EMBL" id="MVOH01000014">
    <property type="protein sequence ID" value="PAU67519.1"/>
    <property type="molecule type" value="Genomic_DNA"/>
</dbReference>
<proteinExistence type="predicted"/>
<dbReference type="InterPro" id="IPR022496">
    <property type="entry name" value="T6A_TsaB"/>
</dbReference>
<feature type="region of interest" description="Disordered" evidence="1">
    <location>
        <begin position="1"/>
        <end position="23"/>
    </location>
</feature>
<name>A0A2A2EE91_9BIFI</name>
<dbReference type="SUPFAM" id="SSF53067">
    <property type="entry name" value="Actin-like ATPase domain"/>
    <property type="match status" value="1"/>
</dbReference>
<evidence type="ECO:0000313" key="4">
    <source>
        <dbReference type="Proteomes" id="UP000218399"/>
    </source>
</evidence>
<evidence type="ECO:0000259" key="2">
    <source>
        <dbReference type="Pfam" id="PF00814"/>
    </source>
</evidence>
<dbReference type="Pfam" id="PF00814">
    <property type="entry name" value="TsaD"/>
    <property type="match status" value="1"/>
</dbReference>
<dbReference type="InterPro" id="IPR000905">
    <property type="entry name" value="Gcp-like_dom"/>
</dbReference>
<protein>
    <submittedName>
        <fullName evidence="3">Peptidase M22</fullName>
    </submittedName>
</protein>
<accession>A0A2A2EE91</accession>
<feature type="domain" description="Gcp-like" evidence="2">
    <location>
        <begin position="51"/>
        <end position="112"/>
    </location>
</feature>
<evidence type="ECO:0000313" key="3">
    <source>
        <dbReference type="EMBL" id="PAU67519.1"/>
    </source>
</evidence>
<keyword evidence="4" id="KW-1185">Reference proteome</keyword>